<dbReference type="PANTHER" id="PTHR37610">
    <property type="entry name" value="CCHC-TYPE DOMAIN-CONTAINING PROTEIN"/>
    <property type="match status" value="1"/>
</dbReference>
<dbReference type="AlphaFoldDB" id="A0AAV0FNB3"/>
<protein>
    <recommendedName>
        <fullName evidence="2">Retrotransposon Copia-like N-terminal domain-containing protein</fullName>
    </recommendedName>
</protein>
<comment type="caution">
    <text evidence="3">The sequence shown here is derived from an EMBL/GenBank/DDBJ whole genome shotgun (WGS) entry which is preliminary data.</text>
</comment>
<feature type="domain" description="Retrotransposon Copia-like N-terminal" evidence="2">
    <location>
        <begin position="44"/>
        <end position="81"/>
    </location>
</feature>
<feature type="compositionally biased region" description="Basic and acidic residues" evidence="1">
    <location>
        <begin position="1"/>
        <end position="11"/>
    </location>
</feature>
<name>A0AAV0FNB3_9ASTE</name>
<keyword evidence="4" id="KW-1185">Reference proteome</keyword>
<organism evidence="3 4">
    <name type="scientific">Cuscuta epithymum</name>
    <dbReference type="NCBI Taxonomy" id="186058"/>
    <lineage>
        <taxon>Eukaryota</taxon>
        <taxon>Viridiplantae</taxon>
        <taxon>Streptophyta</taxon>
        <taxon>Embryophyta</taxon>
        <taxon>Tracheophyta</taxon>
        <taxon>Spermatophyta</taxon>
        <taxon>Magnoliopsida</taxon>
        <taxon>eudicotyledons</taxon>
        <taxon>Gunneridae</taxon>
        <taxon>Pentapetalae</taxon>
        <taxon>asterids</taxon>
        <taxon>lamiids</taxon>
        <taxon>Solanales</taxon>
        <taxon>Convolvulaceae</taxon>
        <taxon>Cuscuteae</taxon>
        <taxon>Cuscuta</taxon>
        <taxon>Cuscuta subgen. Cuscuta</taxon>
    </lineage>
</organism>
<proteinExistence type="predicted"/>
<evidence type="ECO:0000256" key="1">
    <source>
        <dbReference type="SAM" id="MobiDB-lite"/>
    </source>
</evidence>
<dbReference type="InterPro" id="IPR029472">
    <property type="entry name" value="Copia-like_N"/>
</dbReference>
<dbReference type="Pfam" id="PF14244">
    <property type="entry name" value="Retrotran_gag_3"/>
    <property type="match status" value="1"/>
</dbReference>
<dbReference type="Proteomes" id="UP001152523">
    <property type="component" value="Unassembled WGS sequence"/>
</dbReference>
<evidence type="ECO:0000313" key="4">
    <source>
        <dbReference type="Proteomes" id="UP001152523"/>
    </source>
</evidence>
<sequence length="107" mass="12136">MDESRKSRIESSSKTTKCGRSLEHDDPYSAYYLNHTDCSNSGAVTTFLNGRNYHTWHRNFEMNLILKYKMGFVDGTLAMPASDDINLKASVKCNTLVLSWLHNSISP</sequence>
<dbReference type="PANTHER" id="PTHR37610:SF40">
    <property type="entry name" value="OS01G0909600 PROTEIN"/>
    <property type="match status" value="1"/>
</dbReference>
<dbReference type="EMBL" id="CAMAPF010000997">
    <property type="protein sequence ID" value="CAH9136915.1"/>
    <property type="molecule type" value="Genomic_DNA"/>
</dbReference>
<gene>
    <name evidence="3" type="ORF">CEPIT_LOCUS35643</name>
</gene>
<reference evidence="3" key="1">
    <citation type="submission" date="2022-07" db="EMBL/GenBank/DDBJ databases">
        <authorList>
            <person name="Macas J."/>
            <person name="Novak P."/>
            <person name="Neumann P."/>
        </authorList>
    </citation>
    <scope>NUCLEOTIDE SEQUENCE</scope>
</reference>
<evidence type="ECO:0000313" key="3">
    <source>
        <dbReference type="EMBL" id="CAH9136915.1"/>
    </source>
</evidence>
<accession>A0AAV0FNB3</accession>
<evidence type="ECO:0000259" key="2">
    <source>
        <dbReference type="Pfam" id="PF14244"/>
    </source>
</evidence>
<feature type="region of interest" description="Disordered" evidence="1">
    <location>
        <begin position="1"/>
        <end position="20"/>
    </location>
</feature>